<sequence length="167" mass="18589">MPFPLSLPLHPSQLPFSIFSPLPCVHYKPAVFKAFALPSAGALPFLQSAICDFRGQPTTNYSDMPVYHNASVNQFYSLLEETDVLQSWNGVCSQLEEQLGCFSAEARLLACQQQNPIHLDCTLRDPNDFSHFLSHDLGLSPQTAEDIIGAQVRVHHHGNHPTPWGYC</sequence>
<proteinExistence type="predicted"/>
<reference evidence="1" key="1">
    <citation type="submission" date="2023-03" db="EMBL/GenBank/DDBJ databases">
        <authorList>
            <person name="Steffen K."/>
            <person name="Cardenas P."/>
        </authorList>
    </citation>
    <scope>NUCLEOTIDE SEQUENCE</scope>
</reference>
<dbReference type="AlphaFoldDB" id="A0AA35WXZ7"/>
<dbReference type="Proteomes" id="UP001174909">
    <property type="component" value="Unassembled WGS sequence"/>
</dbReference>
<keyword evidence="2" id="KW-1185">Reference proteome</keyword>
<protein>
    <submittedName>
        <fullName evidence="1">Uncharacterized protein</fullName>
    </submittedName>
</protein>
<gene>
    <name evidence="1" type="ORF">GBAR_LOCUS21211</name>
</gene>
<dbReference type="EMBL" id="CASHTH010002971">
    <property type="protein sequence ID" value="CAI8038033.1"/>
    <property type="molecule type" value="Genomic_DNA"/>
</dbReference>
<evidence type="ECO:0000313" key="1">
    <source>
        <dbReference type="EMBL" id="CAI8038033.1"/>
    </source>
</evidence>
<name>A0AA35WXZ7_GEOBA</name>
<accession>A0AA35WXZ7</accession>
<evidence type="ECO:0000313" key="2">
    <source>
        <dbReference type="Proteomes" id="UP001174909"/>
    </source>
</evidence>
<organism evidence="1 2">
    <name type="scientific">Geodia barretti</name>
    <name type="common">Barrett's horny sponge</name>
    <dbReference type="NCBI Taxonomy" id="519541"/>
    <lineage>
        <taxon>Eukaryota</taxon>
        <taxon>Metazoa</taxon>
        <taxon>Porifera</taxon>
        <taxon>Demospongiae</taxon>
        <taxon>Heteroscleromorpha</taxon>
        <taxon>Tetractinellida</taxon>
        <taxon>Astrophorina</taxon>
        <taxon>Geodiidae</taxon>
        <taxon>Geodia</taxon>
    </lineage>
</organism>
<comment type="caution">
    <text evidence="1">The sequence shown here is derived from an EMBL/GenBank/DDBJ whole genome shotgun (WGS) entry which is preliminary data.</text>
</comment>